<evidence type="ECO:0000313" key="3">
    <source>
        <dbReference type="EMBL" id="MCW3485325.1"/>
    </source>
</evidence>
<dbReference type="InterPro" id="IPR050491">
    <property type="entry name" value="AmpC-like"/>
</dbReference>
<dbReference type="RefSeq" id="WP_264731582.1">
    <property type="nucleotide sequence ID" value="NZ_JAPDNR010000001.1"/>
</dbReference>
<dbReference type="PANTHER" id="PTHR46825">
    <property type="entry name" value="D-ALANYL-D-ALANINE-CARBOXYPEPTIDASE/ENDOPEPTIDASE AMPH"/>
    <property type="match status" value="1"/>
</dbReference>
<feature type="chain" id="PRO_5045131740" evidence="1">
    <location>
        <begin position="21"/>
        <end position="439"/>
    </location>
</feature>
<sequence>MIRNIALATLIMLSATTCMAQTFNPARLDSLFRLLAEKDKFMGSITIAQNGHVLYSHAIGYCDIATSRQADTLTRYRIGSVSKMFTAVLVLKAIEEQKISLQQTLDKYFPQIEHARKITIENLLQHRSGIHNFTDDKAYWTYYTSPQSAAEMMAILAKEKSDFEPNSKAAYSNSNYLILSYILEKIYNQPYASILQAKIIFPLGLKSTSSGNKTNVRNNECYSYSFRDKWVKEAETDLSIPMGAGAIVSTPTDLAVFIEQLFAGKIINAQSLVLMTTLKDAYGLGIFSYPYAGHNSYGHTGGIDKFQSEVRYFPEEKISVALISNGFIYPVSDIMQCALSSCFNQPFAIPSFTSLTLDAAALAPFTGQYTSTQLPIKITVTQQGDKLFAQATGQSPLELTATATNIFQFEKAGIVLVFNADKKQMILKQGGKEWLFDRE</sequence>
<gene>
    <name evidence="3" type="ORF">OL497_15550</name>
</gene>
<dbReference type="PANTHER" id="PTHR46825:SF7">
    <property type="entry name" value="D-ALANYL-D-ALANINE CARBOXYPEPTIDASE"/>
    <property type="match status" value="1"/>
</dbReference>
<evidence type="ECO:0000259" key="2">
    <source>
        <dbReference type="Pfam" id="PF00144"/>
    </source>
</evidence>
<dbReference type="InterPro" id="IPR001466">
    <property type="entry name" value="Beta-lactam-related"/>
</dbReference>
<dbReference type="Gene3D" id="3.40.710.10">
    <property type="entry name" value="DD-peptidase/beta-lactamase superfamily"/>
    <property type="match status" value="1"/>
</dbReference>
<evidence type="ECO:0000313" key="4">
    <source>
        <dbReference type="Proteomes" id="UP001207742"/>
    </source>
</evidence>
<dbReference type="InterPro" id="IPR012338">
    <property type="entry name" value="Beta-lactam/transpept-like"/>
</dbReference>
<evidence type="ECO:0000256" key="1">
    <source>
        <dbReference type="SAM" id="SignalP"/>
    </source>
</evidence>
<name>A0ABT3IMY5_9BACT</name>
<feature type="signal peptide" evidence="1">
    <location>
        <begin position="1"/>
        <end position="20"/>
    </location>
</feature>
<protein>
    <submittedName>
        <fullName evidence="3">Beta-lactamase family protein</fullName>
    </submittedName>
</protein>
<dbReference type="Proteomes" id="UP001207742">
    <property type="component" value="Unassembled WGS sequence"/>
</dbReference>
<keyword evidence="4" id="KW-1185">Reference proteome</keyword>
<feature type="domain" description="Beta-lactamase-related" evidence="2">
    <location>
        <begin position="44"/>
        <end position="328"/>
    </location>
</feature>
<reference evidence="3 4" key="1">
    <citation type="submission" date="2022-10" db="EMBL/GenBank/DDBJ databases">
        <title>Chitinophaga nivalis PC15 sp. nov., isolated from Pyeongchang county, South Korea.</title>
        <authorList>
            <person name="Trinh H.N."/>
        </authorList>
    </citation>
    <scope>NUCLEOTIDE SEQUENCE [LARGE SCALE GENOMIC DNA]</scope>
    <source>
        <strain evidence="3 4">PC14</strain>
    </source>
</reference>
<dbReference type="SUPFAM" id="SSF56601">
    <property type="entry name" value="beta-lactamase/transpeptidase-like"/>
    <property type="match status" value="1"/>
</dbReference>
<organism evidence="3 4">
    <name type="scientific">Chitinophaga nivalis</name>
    <dbReference type="NCBI Taxonomy" id="2991709"/>
    <lineage>
        <taxon>Bacteria</taxon>
        <taxon>Pseudomonadati</taxon>
        <taxon>Bacteroidota</taxon>
        <taxon>Chitinophagia</taxon>
        <taxon>Chitinophagales</taxon>
        <taxon>Chitinophagaceae</taxon>
        <taxon>Chitinophaga</taxon>
    </lineage>
</organism>
<accession>A0ABT3IMY5</accession>
<dbReference type="Pfam" id="PF00144">
    <property type="entry name" value="Beta-lactamase"/>
    <property type="match status" value="1"/>
</dbReference>
<proteinExistence type="predicted"/>
<keyword evidence="1" id="KW-0732">Signal</keyword>
<comment type="caution">
    <text evidence="3">The sequence shown here is derived from an EMBL/GenBank/DDBJ whole genome shotgun (WGS) entry which is preliminary data.</text>
</comment>
<dbReference type="EMBL" id="JAPDNS010000001">
    <property type="protein sequence ID" value="MCW3485325.1"/>
    <property type="molecule type" value="Genomic_DNA"/>
</dbReference>